<evidence type="ECO:0008006" key="4">
    <source>
        <dbReference type="Google" id="ProtNLM"/>
    </source>
</evidence>
<proteinExistence type="predicted"/>
<keyword evidence="3" id="KW-1185">Reference proteome</keyword>
<name>A0ABT0PE97_9GAMM</name>
<evidence type="ECO:0000256" key="1">
    <source>
        <dbReference type="SAM" id="Phobius"/>
    </source>
</evidence>
<gene>
    <name evidence="2" type="ORF">M3P05_06730</name>
</gene>
<accession>A0ABT0PE97</accession>
<evidence type="ECO:0000313" key="3">
    <source>
        <dbReference type="Proteomes" id="UP001203338"/>
    </source>
</evidence>
<evidence type="ECO:0000313" key="2">
    <source>
        <dbReference type="EMBL" id="MCL6269635.1"/>
    </source>
</evidence>
<keyword evidence="1" id="KW-0812">Transmembrane</keyword>
<dbReference type="Proteomes" id="UP001203338">
    <property type="component" value="Unassembled WGS sequence"/>
</dbReference>
<protein>
    <recommendedName>
        <fullName evidence="4">Membrane protein affecting hemolysin expression</fullName>
    </recommendedName>
</protein>
<dbReference type="RefSeq" id="WP_249698696.1">
    <property type="nucleotide sequence ID" value="NZ_JAMFLX010000007.1"/>
</dbReference>
<feature type="transmembrane region" description="Helical" evidence="1">
    <location>
        <begin position="154"/>
        <end position="177"/>
    </location>
</feature>
<keyword evidence="1" id="KW-1133">Transmembrane helix</keyword>
<sequence>MTIKRIFQSRFPSFSRLSIGRQIPLLLGGTLILSLLFAGVVTTNEISVASKNQADRLGNTLAEQTAIAARDFLVTGDRLSLNIMLSQLTRSNSVSRATIYSIDNKRIAGTEADNYEPGKQYSIYTAPINYQNVVTGELKLELDNSRFDQAAYKALLLFCGLAILLGVTGTVVSWNFARERQLLLTRSVRQLQGLSQGKVAYGKDVKDEVRQIALQLEYLITHSNADSMVSIPEPALDEEVQPAKEDEKDDDIILALRFHNLSELSQQLSREALLDLLEEELPLINESARINHGALNYSAEGNAYISFERNGKEGSGVFAAVCCAKLIQKLMNDELSEHPAGLTVELGISTLSPNKPGDTHPALSESATGLALMLARMGEGRLLMDSHSQECNEQTQTALIPTEFGDDIMEVGELPEEHLKMLARQAEKIRKSTTTYVNRT</sequence>
<comment type="caution">
    <text evidence="2">The sequence shown here is derived from an EMBL/GenBank/DDBJ whole genome shotgun (WGS) entry which is preliminary data.</text>
</comment>
<dbReference type="EMBL" id="JAMFLX010000007">
    <property type="protein sequence ID" value="MCL6269635.1"/>
    <property type="molecule type" value="Genomic_DNA"/>
</dbReference>
<reference evidence="2 3" key="1">
    <citation type="submission" date="2022-05" db="EMBL/GenBank/DDBJ databases">
        <authorList>
            <person name="Park J.-S."/>
        </authorList>
    </citation>
    <scope>NUCLEOTIDE SEQUENCE [LARGE SCALE GENOMIC DNA]</scope>
    <source>
        <strain evidence="2 3">2012CJ34-2</strain>
    </source>
</reference>
<organism evidence="2 3">
    <name type="scientific">Parendozoicomonas callyspongiae</name>
    <dbReference type="NCBI Taxonomy" id="2942213"/>
    <lineage>
        <taxon>Bacteria</taxon>
        <taxon>Pseudomonadati</taxon>
        <taxon>Pseudomonadota</taxon>
        <taxon>Gammaproteobacteria</taxon>
        <taxon>Oceanospirillales</taxon>
        <taxon>Endozoicomonadaceae</taxon>
        <taxon>Parendozoicomonas</taxon>
    </lineage>
</organism>
<keyword evidence="1" id="KW-0472">Membrane</keyword>